<dbReference type="EMBL" id="KK584042">
    <property type="protein sequence ID" value="KDO16576.1"/>
    <property type="molecule type" value="Genomic_DNA"/>
</dbReference>
<protein>
    <submittedName>
        <fullName evidence="2">Uncharacterized protein</fullName>
    </submittedName>
</protein>
<accession>A0A067BQI4</accession>
<dbReference type="Proteomes" id="UP000030745">
    <property type="component" value="Unassembled WGS sequence"/>
</dbReference>
<evidence type="ECO:0000256" key="1">
    <source>
        <dbReference type="SAM" id="MobiDB-lite"/>
    </source>
</evidence>
<feature type="compositionally biased region" description="Polar residues" evidence="1">
    <location>
        <begin position="82"/>
        <end position="92"/>
    </location>
</feature>
<dbReference type="RefSeq" id="XP_012212717.1">
    <property type="nucleotide sequence ID" value="XM_012357327.1"/>
</dbReference>
<dbReference type="AlphaFoldDB" id="A0A067BQI4"/>
<gene>
    <name evidence="2" type="ORF">SPRG_17915</name>
</gene>
<dbReference type="VEuPathDB" id="FungiDB:SPRG_17915"/>
<organism evidence="2 3">
    <name type="scientific">Saprolegnia parasitica (strain CBS 223.65)</name>
    <dbReference type="NCBI Taxonomy" id="695850"/>
    <lineage>
        <taxon>Eukaryota</taxon>
        <taxon>Sar</taxon>
        <taxon>Stramenopiles</taxon>
        <taxon>Oomycota</taxon>
        <taxon>Saprolegniomycetes</taxon>
        <taxon>Saprolegniales</taxon>
        <taxon>Saprolegniaceae</taxon>
        <taxon>Saprolegnia</taxon>
    </lineage>
</organism>
<dbReference type="KEGG" id="spar:SPRG_17915"/>
<keyword evidence="3" id="KW-1185">Reference proteome</keyword>
<proteinExistence type="predicted"/>
<evidence type="ECO:0000313" key="2">
    <source>
        <dbReference type="EMBL" id="KDO16576.1"/>
    </source>
</evidence>
<name>A0A067BQI4_SAPPC</name>
<evidence type="ECO:0000313" key="3">
    <source>
        <dbReference type="Proteomes" id="UP000030745"/>
    </source>
</evidence>
<reference evidence="2 3" key="1">
    <citation type="journal article" date="2013" name="PLoS Genet.">
        <title>Distinctive expansion of potential virulence genes in the genome of the oomycete fish pathogen Saprolegnia parasitica.</title>
        <authorList>
            <person name="Jiang R.H."/>
            <person name="de Bruijn I."/>
            <person name="Haas B.J."/>
            <person name="Belmonte R."/>
            <person name="Lobach L."/>
            <person name="Christie J."/>
            <person name="van den Ackerveken G."/>
            <person name="Bottin A."/>
            <person name="Bulone V."/>
            <person name="Diaz-Moreno S.M."/>
            <person name="Dumas B."/>
            <person name="Fan L."/>
            <person name="Gaulin E."/>
            <person name="Govers F."/>
            <person name="Grenville-Briggs L.J."/>
            <person name="Horner N.R."/>
            <person name="Levin J.Z."/>
            <person name="Mammella M."/>
            <person name="Meijer H.J."/>
            <person name="Morris P."/>
            <person name="Nusbaum C."/>
            <person name="Oome S."/>
            <person name="Phillips A.J."/>
            <person name="van Rooyen D."/>
            <person name="Rzeszutek E."/>
            <person name="Saraiva M."/>
            <person name="Secombes C.J."/>
            <person name="Seidl M.F."/>
            <person name="Snel B."/>
            <person name="Stassen J.H."/>
            <person name="Sykes S."/>
            <person name="Tripathy S."/>
            <person name="van den Berg H."/>
            <person name="Vega-Arreguin J.C."/>
            <person name="Wawra S."/>
            <person name="Young S.K."/>
            <person name="Zeng Q."/>
            <person name="Dieguez-Uribeondo J."/>
            <person name="Russ C."/>
            <person name="Tyler B.M."/>
            <person name="van West P."/>
        </authorList>
    </citation>
    <scope>NUCLEOTIDE SEQUENCE [LARGE SCALE GENOMIC DNA]</scope>
    <source>
        <strain evidence="2 3">CBS 223.65</strain>
    </source>
</reference>
<sequence>MPALRFSTPSAHHFSSRSILLSYLSNRLSMANPQCLNLAKSVLLKRLDRQRFDSADWAMNLPANREQGDDEASSTVHETDSPKTNTAASSPVAQRVKP</sequence>
<feature type="region of interest" description="Disordered" evidence="1">
    <location>
        <begin position="58"/>
        <end position="98"/>
    </location>
</feature>
<dbReference type="GeneID" id="24139443"/>